<feature type="compositionally biased region" description="Basic and acidic residues" evidence="1">
    <location>
        <begin position="60"/>
        <end position="69"/>
    </location>
</feature>
<keyword evidence="4" id="KW-1185">Reference proteome</keyword>
<protein>
    <submittedName>
        <fullName evidence="3">Uncharacterized protein</fullName>
    </submittedName>
</protein>
<name>A0A5C4LBE6_9HYPH</name>
<proteinExistence type="predicted"/>
<reference evidence="3 4" key="1">
    <citation type="submission" date="2019-06" db="EMBL/GenBank/DDBJ databases">
        <title>Genome of Methylobacterium sp. 17Sr1-39.</title>
        <authorList>
            <person name="Seo T."/>
        </authorList>
    </citation>
    <scope>NUCLEOTIDE SEQUENCE [LARGE SCALE GENOMIC DNA]</scope>
    <source>
        <strain evidence="3 4">17Sr1-39</strain>
    </source>
</reference>
<evidence type="ECO:0000313" key="4">
    <source>
        <dbReference type="Proteomes" id="UP000305267"/>
    </source>
</evidence>
<dbReference type="AlphaFoldDB" id="A0A5C4LBE6"/>
<dbReference type="RefSeq" id="WP_139038439.1">
    <property type="nucleotide sequence ID" value="NZ_VDDA01000015.1"/>
</dbReference>
<organism evidence="3 4">
    <name type="scientific">Methylobacterium terricola</name>
    <dbReference type="NCBI Taxonomy" id="2583531"/>
    <lineage>
        <taxon>Bacteria</taxon>
        <taxon>Pseudomonadati</taxon>
        <taxon>Pseudomonadota</taxon>
        <taxon>Alphaproteobacteria</taxon>
        <taxon>Hyphomicrobiales</taxon>
        <taxon>Methylobacteriaceae</taxon>
        <taxon>Methylobacterium</taxon>
    </lineage>
</organism>
<dbReference type="Proteomes" id="UP000305267">
    <property type="component" value="Unassembled WGS sequence"/>
</dbReference>
<evidence type="ECO:0000256" key="1">
    <source>
        <dbReference type="SAM" id="MobiDB-lite"/>
    </source>
</evidence>
<accession>A0A5C4LBE6</accession>
<evidence type="ECO:0000313" key="3">
    <source>
        <dbReference type="EMBL" id="TNC09811.1"/>
    </source>
</evidence>
<sequence>MTRGTSRLILLAVLAASPVLAHIHPMPAAERYAQAVDKPLADSPQRSREQAPNMPPAHETLPERVRPGDTDSTGTVRPTAPDPKTTDGVLRPQRG</sequence>
<dbReference type="EMBL" id="VDDA01000015">
    <property type="protein sequence ID" value="TNC09811.1"/>
    <property type="molecule type" value="Genomic_DNA"/>
</dbReference>
<feature type="chain" id="PRO_5022940319" evidence="2">
    <location>
        <begin position="22"/>
        <end position="95"/>
    </location>
</feature>
<feature type="signal peptide" evidence="2">
    <location>
        <begin position="1"/>
        <end position="21"/>
    </location>
</feature>
<gene>
    <name evidence="3" type="ORF">FF100_24745</name>
</gene>
<evidence type="ECO:0000256" key="2">
    <source>
        <dbReference type="SAM" id="SignalP"/>
    </source>
</evidence>
<dbReference type="OrthoDB" id="7999179at2"/>
<feature type="region of interest" description="Disordered" evidence="1">
    <location>
        <begin position="34"/>
        <end position="95"/>
    </location>
</feature>
<keyword evidence="2" id="KW-0732">Signal</keyword>
<comment type="caution">
    <text evidence="3">The sequence shown here is derived from an EMBL/GenBank/DDBJ whole genome shotgun (WGS) entry which is preliminary data.</text>
</comment>